<protein>
    <submittedName>
        <fullName evidence="2">Uncharacterized protein</fullName>
    </submittedName>
</protein>
<feature type="transmembrane region" description="Helical" evidence="1">
    <location>
        <begin position="58"/>
        <end position="79"/>
    </location>
</feature>
<reference evidence="2 3" key="1">
    <citation type="journal article" date="2007" name="Nature">
        <title>Evolution of genes and genomes on the Drosophila phylogeny.</title>
        <authorList>
            <consortium name="Drosophila 12 Genomes Consortium"/>
            <person name="Clark A.G."/>
            <person name="Eisen M.B."/>
            <person name="Smith D.R."/>
            <person name="Bergman C.M."/>
            <person name="Oliver B."/>
            <person name="Markow T.A."/>
            <person name="Kaufman T.C."/>
            <person name="Kellis M."/>
            <person name="Gelbart W."/>
            <person name="Iyer V.N."/>
            <person name="Pollard D.A."/>
            <person name="Sackton T.B."/>
            <person name="Larracuente A.M."/>
            <person name="Singh N.D."/>
            <person name="Abad J.P."/>
            <person name="Abt D.N."/>
            <person name="Adryan B."/>
            <person name="Aguade M."/>
            <person name="Akashi H."/>
            <person name="Anderson W.W."/>
            <person name="Aquadro C.F."/>
            <person name="Ardell D.H."/>
            <person name="Arguello R."/>
            <person name="Artieri C.G."/>
            <person name="Barbash D.A."/>
            <person name="Barker D."/>
            <person name="Barsanti P."/>
            <person name="Batterham P."/>
            <person name="Batzoglou S."/>
            <person name="Begun D."/>
            <person name="Bhutkar A."/>
            <person name="Blanco E."/>
            <person name="Bosak S.A."/>
            <person name="Bradley R.K."/>
            <person name="Brand A.D."/>
            <person name="Brent M.R."/>
            <person name="Brooks A.N."/>
            <person name="Brown R.H."/>
            <person name="Butlin R.K."/>
            <person name="Caggese C."/>
            <person name="Calvi B.R."/>
            <person name="Bernardo de Carvalho A."/>
            <person name="Caspi A."/>
            <person name="Castrezana S."/>
            <person name="Celniker S.E."/>
            <person name="Chang J.L."/>
            <person name="Chapple C."/>
            <person name="Chatterji S."/>
            <person name="Chinwalla A."/>
            <person name="Civetta A."/>
            <person name="Clifton S.W."/>
            <person name="Comeron J.M."/>
            <person name="Costello J.C."/>
            <person name="Coyne J.A."/>
            <person name="Daub J."/>
            <person name="David R.G."/>
            <person name="Delcher A.L."/>
            <person name="Delehaunty K."/>
            <person name="Do C.B."/>
            <person name="Ebling H."/>
            <person name="Edwards K."/>
            <person name="Eickbush T."/>
            <person name="Evans J.D."/>
            <person name="Filipski A."/>
            <person name="Findeiss S."/>
            <person name="Freyhult E."/>
            <person name="Fulton L."/>
            <person name="Fulton R."/>
            <person name="Garcia A.C."/>
            <person name="Gardiner A."/>
            <person name="Garfield D.A."/>
            <person name="Garvin B.E."/>
            <person name="Gibson G."/>
            <person name="Gilbert D."/>
            <person name="Gnerre S."/>
            <person name="Godfrey J."/>
            <person name="Good R."/>
            <person name="Gotea V."/>
            <person name="Gravely B."/>
            <person name="Greenberg A.J."/>
            <person name="Griffiths-Jones S."/>
            <person name="Gross S."/>
            <person name="Guigo R."/>
            <person name="Gustafson E.A."/>
            <person name="Haerty W."/>
            <person name="Hahn M.W."/>
            <person name="Halligan D.L."/>
            <person name="Halpern A.L."/>
            <person name="Halter G.M."/>
            <person name="Han M.V."/>
            <person name="Heger A."/>
            <person name="Hillier L."/>
            <person name="Hinrichs A.S."/>
            <person name="Holmes I."/>
            <person name="Hoskins R.A."/>
            <person name="Hubisz M.J."/>
            <person name="Hultmark D."/>
            <person name="Huntley M.A."/>
            <person name="Jaffe D.B."/>
            <person name="Jagadeeshan S."/>
            <person name="Jeck W.R."/>
            <person name="Johnson J."/>
            <person name="Jones C.D."/>
            <person name="Jordan W.C."/>
            <person name="Karpen G.H."/>
            <person name="Kataoka E."/>
            <person name="Keightley P.D."/>
            <person name="Kheradpour P."/>
            <person name="Kirkness E.F."/>
            <person name="Koerich L.B."/>
            <person name="Kristiansen K."/>
            <person name="Kudrna D."/>
            <person name="Kulathinal R.J."/>
            <person name="Kumar S."/>
            <person name="Kwok R."/>
            <person name="Lander E."/>
            <person name="Langley C.H."/>
            <person name="Lapoint R."/>
            <person name="Lazzaro B.P."/>
            <person name="Lee S.J."/>
            <person name="Levesque L."/>
            <person name="Li R."/>
            <person name="Lin C.F."/>
            <person name="Lin M.F."/>
            <person name="Lindblad-Toh K."/>
            <person name="Llopart A."/>
            <person name="Long M."/>
            <person name="Low L."/>
            <person name="Lozovsky E."/>
            <person name="Lu J."/>
            <person name="Luo M."/>
            <person name="Machado C.A."/>
            <person name="Makalowski W."/>
            <person name="Marzo M."/>
            <person name="Matsuda M."/>
            <person name="Matzkin L."/>
            <person name="McAllister B."/>
            <person name="McBride C.S."/>
            <person name="McKernan B."/>
            <person name="McKernan K."/>
            <person name="Mendez-Lago M."/>
            <person name="Minx P."/>
            <person name="Mollenhauer M.U."/>
            <person name="Montooth K."/>
            <person name="Mount S.M."/>
            <person name="Mu X."/>
            <person name="Myers E."/>
            <person name="Negre B."/>
            <person name="Newfeld S."/>
            <person name="Nielsen R."/>
            <person name="Noor M.A."/>
            <person name="O'Grady P."/>
            <person name="Pachter L."/>
            <person name="Papaceit M."/>
            <person name="Parisi M.J."/>
            <person name="Parisi M."/>
            <person name="Parts L."/>
            <person name="Pedersen J.S."/>
            <person name="Pesole G."/>
            <person name="Phillippy A.M."/>
            <person name="Ponting C.P."/>
            <person name="Pop M."/>
            <person name="Porcelli D."/>
            <person name="Powell J.R."/>
            <person name="Prohaska S."/>
            <person name="Pruitt K."/>
            <person name="Puig M."/>
            <person name="Quesneville H."/>
            <person name="Ram K.R."/>
            <person name="Rand D."/>
            <person name="Rasmussen M.D."/>
            <person name="Reed L.K."/>
            <person name="Reenan R."/>
            <person name="Reily A."/>
            <person name="Remington K.A."/>
            <person name="Rieger T.T."/>
            <person name="Ritchie M.G."/>
            <person name="Robin C."/>
            <person name="Rogers Y.H."/>
            <person name="Rohde C."/>
            <person name="Rozas J."/>
            <person name="Rubenfield M.J."/>
            <person name="Ruiz A."/>
            <person name="Russo S."/>
            <person name="Salzberg S.L."/>
            <person name="Sanchez-Gracia A."/>
            <person name="Saranga D.J."/>
            <person name="Sato H."/>
            <person name="Schaeffer S.W."/>
            <person name="Schatz M.C."/>
            <person name="Schlenke T."/>
            <person name="Schwartz R."/>
            <person name="Segarra C."/>
            <person name="Singh R.S."/>
            <person name="Sirot L."/>
            <person name="Sirota M."/>
            <person name="Sisneros N.B."/>
            <person name="Smith C.D."/>
            <person name="Smith T.F."/>
            <person name="Spieth J."/>
            <person name="Stage D.E."/>
            <person name="Stark A."/>
            <person name="Stephan W."/>
            <person name="Strausberg R.L."/>
            <person name="Strempel S."/>
            <person name="Sturgill D."/>
            <person name="Sutton G."/>
            <person name="Sutton G.G."/>
            <person name="Tao W."/>
            <person name="Teichmann S."/>
            <person name="Tobari Y.N."/>
            <person name="Tomimura Y."/>
            <person name="Tsolas J.M."/>
            <person name="Valente V.L."/>
            <person name="Venter E."/>
            <person name="Venter J.C."/>
            <person name="Vicario S."/>
            <person name="Vieira F.G."/>
            <person name="Vilella A.J."/>
            <person name="Villasante A."/>
            <person name="Walenz B."/>
            <person name="Wang J."/>
            <person name="Wasserman M."/>
            <person name="Watts T."/>
            <person name="Wilson D."/>
            <person name="Wilson R.K."/>
            <person name="Wing R.A."/>
            <person name="Wolfner M.F."/>
            <person name="Wong A."/>
            <person name="Wong G.K."/>
            <person name="Wu C.I."/>
            <person name="Wu G."/>
            <person name="Yamamoto D."/>
            <person name="Yang H.P."/>
            <person name="Yang S.P."/>
            <person name="Yorke J.A."/>
            <person name="Yoshida K."/>
            <person name="Zdobnov E."/>
            <person name="Zhang P."/>
            <person name="Zhang Y."/>
            <person name="Zimin A.V."/>
            <person name="Baldwin J."/>
            <person name="Abdouelleil A."/>
            <person name="Abdulkadir J."/>
            <person name="Abebe A."/>
            <person name="Abera B."/>
            <person name="Abreu J."/>
            <person name="Acer S.C."/>
            <person name="Aftuck L."/>
            <person name="Alexander A."/>
            <person name="An P."/>
            <person name="Anderson E."/>
            <person name="Anderson S."/>
            <person name="Arachi H."/>
            <person name="Azer M."/>
            <person name="Bachantsang P."/>
            <person name="Barry A."/>
            <person name="Bayul T."/>
            <person name="Berlin A."/>
            <person name="Bessette D."/>
            <person name="Bloom T."/>
            <person name="Blye J."/>
            <person name="Boguslavskiy L."/>
            <person name="Bonnet C."/>
            <person name="Boukhgalter B."/>
            <person name="Bourzgui I."/>
            <person name="Brown A."/>
            <person name="Cahill P."/>
            <person name="Channer S."/>
            <person name="Cheshatsang Y."/>
            <person name="Chuda L."/>
            <person name="Citroen M."/>
            <person name="Collymore A."/>
            <person name="Cooke P."/>
            <person name="Costello M."/>
            <person name="D'Aco K."/>
            <person name="Daza R."/>
            <person name="De Haan G."/>
            <person name="DeGray S."/>
            <person name="DeMaso C."/>
            <person name="Dhargay N."/>
            <person name="Dooley K."/>
            <person name="Dooley E."/>
            <person name="Doricent M."/>
            <person name="Dorje P."/>
            <person name="Dorjee K."/>
            <person name="Dupes A."/>
            <person name="Elong R."/>
            <person name="Falk J."/>
            <person name="Farina A."/>
            <person name="Faro S."/>
            <person name="Ferguson D."/>
            <person name="Fisher S."/>
            <person name="Foley C.D."/>
            <person name="Franke A."/>
            <person name="Friedrich D."/>
            <person name="Gadbois L."/>
            <person name="Gearin G."/>
            <person name="Gearin C.R."/>
            <person name="Giannoukos G."/>
            <person name="Goode T."/>
            <person name="Graham J."/>
            <person name="Grandbois E."/>
            <person name="Grewal S."/>
            <person name="Gyaltsen K."/>
            <person name="Hafez N."/>
            <person name="Hagos B."/>
            <person name="Hall J."/>
            <person name="Henson C."/>
            <person name="Hollinger A."/>
            <person name="Honan T."/>
            <person name="Huard M.D."/>
            <person name="Hughes L."/>
            <person name="Hurhula B."/>
            <person name="Husby M.E."/>
            <person name="Kamat A."/>
            <person name="Kanga B."/>
            <person name="Kashin S."/>
            <person name="Khazanovich D."/>
            <person name="Kisner P."/>
            <person name="Lance K."/>
            <person name="Lara M."/>
            <person name="Lee W."/>
            <person name="Lennon N."/>
            <person name="Letendre F."/>
            <person name="LeVine R."/>
            <person name="Lipovsky A."/>
            <person name="Liu X."/>
            <person name="Liu J."/>
            <person name="Liu S."/>
            <person name="Lokyitsang T."/>
            <person name="Lokyitsang Y."/>
            <person name="Lubonja R."/>
            <person name="Lui A."/>
            <person name="MacDonald P."/>
            <person name="Magnisalis V."/>
            <person name="Maru K."/>
            <person name="Matthews C."/>
            <person name="McCusker W."/>
            <person name="McDonough S."/>
            <person name="Mehta T."/>
            <person name="Meldrim J."/>
            <person name="Meneus L."/>
            <person name="Mihai O."/>
            <person name="Mihalev A."/>
            <person name="Mihova T."/>
            <person name="Mittelman R."/>
            <person name="Mlenga V."/>
            <person name="Montmayeur A."/>
            <person name="Mulrain L."/>
            <person name="Navidi A."/>
            <person name="Naylor J."/>
            <person name="Negash T."/>
            <person name="Nguyen T."/>
            <person name="Nguyen N."/>
            <person name="Nicol R."/>
            <person name="Norbu C."/>
            <person name="Norbu N."/>
            <person name="Novod N."/>
            <person name="O'Neill B."/>
            <person name="Osman S."/>
            <person name="Markiewicz E."/>
            <person name="Oyono O.L."/>
            <person name="Patti C."/>
            <person name="Phunkhang P."/>
            <person name="Pierre F."/>
            <person name="Priest M."/>
            <person name="Raghuraman S."/>
            <person name="Rege F."/>
            <person name="Reyes R."/>
            <person name="Rise C."/>
            <person name="Rogov P."/>
            <person name="Ross K."/>
            <person name="Ryan E."/>
            <person name="Settipalli S."/>
            <person name="Shea T."/>
            <person name="Sherpa N."/>
            <person name="Shi L."/>
            <person name="Shih D."/>
            <person name="Sparrow T."/>
            <person name="Spaulding J."/>
            <person name="Stalker J."/>
            <person name="Stange-Thomann N."/>
            <person name="Stavropoulos S."/>
            <person name="Stone C."/>
            <person name="Strader C."/>
            <person name="Tesfaye S."/>
            <person name="Thomson T."/>
            <person name="Thoulutsang Y."/>
            <person name="Thoulutsang D."/>
            <person name="Topham K."/>
            <person name="Topping I."/>
            <person name="Tsamla T."/>
            <person name="Vassiliev H."/>
            <person name="Vo A."/>
            <person name="Wangchuk T."/>
            <person name="Wangdi T."/>
            <person name="Weiand M."/>
            <person name="Wilkinson J."/>
            <person name="Wilson A."/>
            <person name="Yadav S."/>
            <person name="Young G."/>
            <person name="Yu Q."/>
            <person name="Zembek L."/>
            <person name="Zhong D."/>
            <person name="Zimmer A."/>
            <person name="Zwirko Z."/>
            <person name="Jaffe D.B."/>
            <person name="Alvarez P."/>
            <person name="Brockman W."/>
            <person name="Butler J."/>
            <person name="Chin C."/>
            <person name="Gnerre S."/>
            <person name="Grabherr M."/>
            <person name="Kleber M."/>
            <person name="Mauceli E."/>
            <person name="MacCallum I."/>
        </authorList>
    </citation>
    <scope>NUCLEOTIDE SEQUENCE [LARGE SCALE GENOMIC DNA]</scope>
    <source>
        <strain evidence="3">Tucson 15010-1051.87</strain>
    </source>
</reference>
<keyword evidence="1" id="KW-0812">Transmembrane</keyword>
<dbReference type="AlphaFoldDB" id="A0A0Q9W7M9"/>
<accession>A0A0Q9W7M9</accession>
<feature type="transmembrane region" description="Helical" evidence="1">
    <location>
        <begin position="27"/>
        <end position="46"/>
    </location>
</feature>
<sequence>MTSIPSQAIILLILQGMELFSAKALKLFLQLLPLSALTALVFFRYFPPPCRQRKLLTTWLRLAMTLCICSILTMMSRLLPWC</sequence>
<dbReference type="EMBL" id="CH940664">
    <property type="protein sequence ID" value="KRF80857.1"/>
    <property type="molecule type" value="Genomic_DNA"/>
</dbReference>
<proteinExistence type="predicted"/>
<name>A0A0Q9W7M9_DROVI</name>
<keyword evidence="3" id="KW-1185">Reference proteome</keyword>
<dbReference type="Proteomes" id="UP000008792">
    <property type="component" value="Unassembled WGS sequence"/>
</dbReference>
<gene>
    <name evidence="2" type="primary">Dvir\GJ26369</name>
    <name evidence="2" type="ORF">Dvir_GJ26369</name>
</gene>
<evidence type="ECO:0000313" key="3">
    <source>
        <dbReference type="Proteomes" id="UP000008792"/>
    </source>
</evidence>
<organism evidence="2 3">
    <name type="scientific">Drosophila virilis</name>
    <name type="common">Fruit fly</name>
    <dbReference type="NCBI Taxonomy" id="7244"/>
    <lineage>
        <taxon>Eukaryota</taxon>
        <taxon>Metazoa</taxon>
        <taxon>Ecdysozoa</taxon>
        <taxon>Arthropoda</taxon>
        <taxon>Hexapoda</taxon>
        <taxon>Insecta</taxon>
        <taxon>Pterygota</taxon>
        <taxon>Neoptera</taxon>
        <taxon>Endopterygota</taxon>
        <taxon>Diptera</taxon>
        <taxon>Brachycera</taxon>
        <taxon>Muscomorpha</taxon>
        <taxon>Ephydroidea</taxon>
        <taxon>Drosophilidae</taxon>
        <taxon>Drosophila</taxon>
    </lineage>
</organism>
<keyword evidence="1" id="KW-1133">Transmembrane helix</keyword>
<keyword evidence="1" id="KW-0472">Membrane</keyword>
<evidence type="ECO:0000313" key="2">
    <source>
        <dbReference type="EMBL" id="KRF80857.1"/>
    </source>
</evidence>
<dbReference type="InParanoid" id="A0A0Q9W7M9"/>
<evidence type="ECO:0000256" key="1">
    <source>
        <dbReference type="SAM" id="Phobius"/>
    </source>
</evidence>